<proteinExistence type="predicted"/>
<reference evidence="1" key="1">
    <citation type="submission" date="2021-01" db="EMBL/GenBank/DDBJ databases">
        <authorList>
            <person name="Corre E."/>
            <person name="Pelletier E."/>
            <person name="Niang G."/>
            <person name="Scheremetjew M."/>
            <person name="Finn R."/>
            <person name="Kale V."/>
            <person name="Holt S."/>
            <person name="Cochrane G."/>
            <person name="Meng A."/>
            <person name="Brown T."/>
            <person name="Cohen L."/>
        </authorList>
    </citation>
    <scope>NUCLEOTIDE SEQUENCE</scope>
    <source>
        <strain evidence="1">CCMP281</strain>
    </source>
</reference>
<organism evidence="1">
    <name type="scientific">Haptolina ericina</name>
    <dbReference type="NCBI Taxonomy" id="156174"/>
    <lineage>
        <taxon>Eukaryota</taxon>
        <taxon>Haptista</taxon>
        <taxon>Haptophyta</taxon>
        <taxon>Prymnesiophyceae</taxon>
        <taxon>Prymnesiales</taxon>
        <taxon>Prymnesiaceae</taxon>
        <taxon>Haptolina</taxon>
    </lineage>
</organism>
<gene>
    <name evidence="1" type="ORF">HERI1096_LOCUS20096</name>
</gene>
<accession>A0A7S3AYI8</accession>
<dbReference type="EMBL" id="HBHX01036190">
    <property type="protein sequence ID" value="CAE0119397.1"/>
    <property type="molecule type" value="Transcribed_RNA"/>
</dbReference>
<protein>
    <submittedName>
        <fullName evidence="1">Uncharacterized protein</fullName>
    </submittedName>
</protein>
<evidence type="ECO:0000313" key="1">
    <source>
        <dbReference type="EMBL" id="CAE0119397.1"/>
    </source>
</evidence>
<sequence>MDGIRWHGSWHMTKHYMHVATWHGCNTHGMHGTDGICLRAPQKECIVNAGLAAHDLNLTLVLPHVDLIGRGNEQFEPRDTKYVGPYTIRSRWGRFGHLFDKAYALSALRKARVKARVQEGIHTSVISLPAVEEISDCGNSHRPRLQGTCDPTSGDPSLMRGLFVSWRKLILERCAREQQLREGGGAQGISSSRLIFDAGMSLCWNAYKSRNAAVCTRQFSACAPVLAALRWNSLIAQLQSSVLSGIARLVSNDTAHSATPHQSTYKAPAWVAVHVRAFVCAQNKRKLSVSHVESALRRRGFTRGILYVVSSIPAALLQQALPSFQVVSKETFLSGVRRFYPFEVCAALDYGVAVEAPMYLGEPDASSFDAFADEERNRSNRSAIQRVLGLCAKR</sequence>
<dbReference type="AlphaFoldDB" id="A0A7S3AYI8"/>
<name>A0A7S3AYI8_9EUKA</name>